<organism evidence="2 3">
    <name type="scientific">Paraburkholderia bryophila</name>
    <dbReference type="NCBI Taxonomy" id="420952"/>
    <lineage>
        <taxon>Bacteria</taxon>
        <taxon>Pseudomonadati</taxon>
        <taxon>Pseudomonadota</taxon>
        <taxon>Betaproteobacteria</taxon>
        <taxon>Burkholderiales</taxon>
        <taxon>Burkholderiaceae</taxon>
        <taxon>Paraburkholderia</taxon>
    </lineage>
</organism>
<evidence type="ECO:0000256" key="1">
    <source>
        <dbReference type="SAM" id="Phobius"/>
    </source>
</evidence>
<accession>A0A7Y9WL12</accession>
<dbReference type="EMBL" id="JACCAS010000001">
    <property type="protein sequence ID" value="NYH22874.1"/>
    <property type="molecule type" value="Genomic_DNA"/>
</dbReference>
<evidence type="ECO:0000313" key="2">
    <source>
        <dbReference type="EMBL" id="NYH22874.1"/>
    </source>
</evidence>
<comment type="caution">
    <text evidence="2">The sequence shown here is derived from an EMBL/GenBank/DDBJ whole genome shotgun (WGS) entry which is preliminary data.</text>
</comment>
<keyword evidence="1" id="KW-0472">Membrane</keyword>
<name>A0A7Y9WL12_9BURK</name>
<keyword evidence="3" id="KW-1185">Reference proteome</keyword>
<protein>
    <submittedName>
        <fullName evidence="2">Uncharacterized protein</fullName>
    </submittedName>
</protein>
<keyword evidence="1" id="KW-1133">Transmembrane helix</keyword>
<feature type="transmembrane region" description="Helical" evidence="1">
    <location>
        <begin position="49"/>
        <end position="69"/>
    </location>
</feature>
<proteinExistence type="predicted"/>
<feature type="transmembrane region" description="Helical" evidence="1">
    <location>
        <begin position="182"/>
        <end position="203"/>
    </location>
</feature>
<evidence type="ECO:0000313" key="3">
    <source>
        <dbReference type="Proteomes" id="UP000540929"/>
    </source>
</evidence>
<keyword evidence="1" id="KW-0812">Transmembrane</keyword>
<feature type="transmembrane region" description="Helical" evidence="1">
    <location>
        <begin position="17"/>
        <end position="37"/>
    </location>
</feature>
<dbReference type="Proteomes" id="UP000540929">
    <property type="component" value="Unassembled WGS sequence"/>
</dbReference>
<sequence>MSVLAGWQRGGWLSERLVWVALGVVLVGGAHLLPALCRSSPLAVRGVGALLWCGCTAGASFGHATFFLLSQSHAGDVRVAALPVATAAAHRGLTEVMADRASVTTLLAQSNARRCVGDCPVLRGRRAGLASRLDALDAEAAEIRRYQSIEDRVEKRRDAARDDPVTARLAALCGITEAKLDLLAGLAFAAVLEGMACLLWWIALSPGPAIKEGAPAVVTDAPVPESGMSAALPVVTEPKTEVTKLARDIQNGFLKPTVSDIRRHLRCSQAKAALLRRQLGQSMP</sequence>
<reference evidence="2 3" key="1">
    <citation type="submission" date="2020-07" db="EMBL/GenBank/DDBJ databases">
        <title>Exploring microbial biodiversity for novel pathways involved in the catabolism of aromatic compounds derived from lignin.</title>
        <authorList>
            <person name="Elkins J."/>
        </authorList>
    </citation>
    <scope>NUCLEOTIDE SEQUENCE [LARGE SCALE GENOMIC DNA]</scope>
    <source>
        <strain evidence="2 3">H2C3C</strain>
    </source>
</reference>
<gene>
    <name evidence="2" type="ORF">GGD40_002353</name>
</gene>
<dbReference type="AlphaFoldDB" id="A0A7Y9WL12"/>